<dbReference type="OrthoDB" id="2023340at2"/>
<keyword evidence="2" id="KW-1185">Reference proteome</keyword>
<accession>A0A0L6JQ12</accession>
<dbReference type="RefSeq" id="WP_036942050.1">
    <property type="nucleotide sequence ID" value="NZ_JQKC01000017.1"/>
</dbReference>
<protein>
    <recommendedName>
        <fullName evidence="3">N-acetyltransferase domain-containing protein</fullName>
    </recommendedName>
</protein>
<dbReference type="AlphaFoldDB" id="A0A0L6JQ12"/>
<proteinExistence type="predicted"/>
<dbReference type="SUPFAM" id="SSF55729">
    <property type="entry name" value="Acyl-CoA N-acyltransferases (Nat)"/>
    <property type="match status" value="1"/>
</dbReference>
<dbReference type="EMBL" id="LGTC01000001">
    <property type="protein sequence ID" value="KNY27873.1"/>
    <property type="molecule type" value="Genomic_DNA"/>
</dbReference>
<gene>
    <name evidence="1" type="ORF">Bccel_3144</name>
</gene>
<evidence type="ECO:0008006" key="3">
    <source>
        <dbReference type="Google" id="ProtNLM"/>
    </source>
</evidence>
<comment type="caution">
    <text evidence="1">The sequence shown here is derived from an EMBL/GenBank/DDBJ whole genome shotgun (WGS) entry which is preliminary data.</text>
</comment>
<reference evidence="2" key="1">
    <citation type="submission" date="2015-07" db="EMBL/GenBank/DDBJ databases">
        <title>Near-Complete Genome Sequence of the Cellulolytic Bacterium Bacteroides (Pseudobacteroides) cellulosolvens ATCC 35603.</title>
        <authorList>
            <person name="Dassa B."/>
            <person name="Utturkar S.M."/>
            <person name="Klingeman D.M."/>
            <person name="Hurt R.A."/>
            <person name="Keller M."/>
            <person name="Xu J."/>
            <person name="Reddy Y.H.K."/>
            <person name="Borovok I."/>
            <person name="Grinberg I.R."/>
            <person name="Lamed R."/>
            <person name="Zhivin O."/>
            <person name="Bayer E.A."/>
            <person name="Brown S.D."/>
        </authorList>
    </citation>
    <scope>NUCLEOTIDE SEQUENCE [LARGE SCALE GENOMIC DNA]</scope>
    <source>
        <strain evidence="2">DSM 2933</strain>
    </source>
</reference>
<dbReference type="Proteomes" id="UP000036923">
    <property type="component" value="Unassembled WGS sequence"/>
</dbReference>
<dbReference type="eggNOG" id="COG0456">
    <property type="taxonomic scope" value="Bacteria"/>
</dbReference>
<dbReference type="PANTHER" id="PTHR41368:SF1">
    <property type="entry name" value="PROTEIN YGHO"/>
    <property type="match status" value="1"/>
</dbReference>
<evidence type="ECO:0000313" key="1">
    <source>
        <dbReference type="EMBL" id="KNY27873.1"/>
    </source>
</evidence>
<name>A0A0L6JQ12_9FIRM</name>
<sequence length="354" mass="41527">MEIIWFDDEEKYIRDFLTLPKKLYGKRDLMQNKSEEHKLLTGKHVLNKYFKLYKMCAYKNGEIAGRLALTKYPDDSIAYIGFFECIDDIKCASEMFAAADKLAKDNGMPKMVGPVDASFWIKYRLKVNLFERPPYTSEPYNKDYYLKLFIESGFAIEESYVSNIYRKLPKKGFEVTKFKERYKEFSEKGYEIISPNKKTWDKAIGEVYKLIMKLYSNFPIFKHLSEDDFKEIYSSYKMILDMSMVKIAYYEGEAVGFFISMPNYGNRLYGKINLPTLLYILAKRRKCSDYVLLYMGVDNKHKGLGKAMTQVIMDNLQIKQASSIGALIKKGKIVEQYVEEAREDQYEYVLLSKV</sequence>
<dbReference type="PATRIC" id="fig|398512.5.peg.3293"/>
<dbReference type="InterPro" id="IPR039968">
    <property type="entry name" value="BcerS-like"/>
</dbReference>
<evidence type="ECO:0000313" key="2">
    <source>
        <dbReference type="Proteomes" id="UP000036923"/>
    </source>
</evidence>
<organism evidence="1 2">
    <name type="scientific">Pseudobacteroides cellulosolvens ATCC 35603 = DSM 2933</name>
    <dbReference type="NCBI Taxonomy" id="398512"/>
    <lineage>
        <taxon>Bacteria</taxon>
        <taxon>Bacillati</taxon>
        <taxon>Bacillota</taxon>
        <taxon>Clostridia</taxon>
        <taxon>Eubacteriales</taxon>
        <taxon>Oscillospiraceae</taxon>
        <taxon>Pseudobacteroides</taxon>
    </lineage>
</organism>
<dbReference type="STRING" id="398512.Bccel_3144"/>
<dbReference type="InterPro" id="IPR016181">
    <property type="entry name" value="Acyl_CoA_acyltransferase"/>
</dbReference>
<dbReference type="PANTHER" id="PTHR41368">
    <property type="entry name" value="PROTEIN YGHO"/>
    <property type="match status" value="1"/>
</dbReference>